<evidence type="ECO:0000259" key="3">
    <source>
        <dbReference type="PROSITE" id="PS51186"/>
    </source>
</evidence>
<dbReference type="PROSITE" id="PS51186">
    <property type="entry name" value="GNAT"/>
    <property type="match status" value="1"/>
</dbReference>
<sequence>MEDTYELELRSVPFEHADSVMLRSAQRAELTARYGTEDSEPGVKPNADSVVVFLIAYVDGVPAGCGGLRELDNGNFEVKRMYVTPAQRGTGIAIAVLKGLEEWARAQSATELVLETGTAQPDAMRFYEREGYTRIENFGAYVGEPLSVCYSKAL</sequence>
<dbReference type="EMBL" id="PGFH01000001">
    <property type="protein sequence ID" value="PJJ81288.1"/>
    <property type="molecule type" value="Genomic_DNA"/>
</dbReference>
<evidence type="ECO:0000313" key="5">
    <source>
        <dbReference type="Proteomes" id="UP000231742"/>
    </source>
</evidence>
<protein>
    <submittedName>
        <fullName evidence="4">Acetyltransferase (GNAT) family protein</fullName>
    </submittedName>
</protein>
<keyword evidence="2" id="KW-0012">Acyltransferase</keyword>
<dbReference type="InterPro" id="IPR000182">
    <property type="entry name" value="GNAT_dom"/>
</dbReference>
<keyword evidence="1 4" id="KW-0808">Transferase</keyword>
<dbReference type="RefSeq" id="WP_100387986.1">
    <property type="nucleotide sequence ID" value="NZ_BMZU01000001.1"/>
</dbReference>
<dbReference type="GO" id="GO:0016747">
    <property type="term" value="F:acyltransferase activity, transferring groups other than amino-acyl groups"/>
    <property type="evidence" value="ECO:0007669"/>
    <property type="project" value="InterPro"/>
</dbReference>
<dbReference type="PANTHER" id="PTHR43877">
    <property type="entry name" value="AMINOALKYLPHOSPHONATE N-ACETYLTRANSFERASE-RELATED-RELATED"/>
    <property type="match status" value="1"/>
</dbReference>
<dbReference type="Pfam" id="PF00583">
    <property type="entry name" value="Acetyltransf_1"/>
    <property type="match status" value="1"/>
</dbReference>
<dbReference type="OrthoDB" id="70840at2"/>
<feature type="domain" description="N-acetyltransferase" evidence="3">
    <location>
        <begin position="7"/>
        <end position="154"/>
    </location>
</feature>
<dbReference type="CDD" id="cd04301">
    <property type="entry name" value="NAT_SF"/>
    <property type="match status" value="1"/>
</dbReference>
<evidence type="ECO:0000256" key="2">
    <source>
        <dbReference type="ARBA" id="ARBA00023315"/>
    </source>
</evidence>
<dbReference type="InterPro" id="IPR050832">
    <property type="entry name" value="Bact_Acetyltransf"/>
</dbReference>
<dbReference type="SUPFAM" id="SSF55729">
    <property type="entry name" value="Acyl-CoA N-acyltransferases (Nat)"/>
    <property type="match status" value="1"/>
</dbReference>
<dbReference type="Gene3D" id="3.40.630.30">
    <property type="match status" value="1"/>
</dbReference>
<dbReference type="InterPro" id="IPR016181">
    <property type="entry name" value="Acyl_CoA_acyltransferase"/>
</dbReference>
<comment type="caution">
    <text evidence="4">The sequence shown here is derived from an EMBL/GenBank/DDBJ whole genome shotgun (WGS) entry which is preliminary data.</text>
</comment>
<dbReference type="AlphaFoldDB" id="A0A2M9D6M5"/>
<name>A0A2M9D6M5_9MICO</name>
<organism evidence="4 5">
    <name type="scientific">Salinibacterium amurskyense</name>
    <dbReference type="NCBI Taxonomy" id="205941"/>
    <lineage>
        <taxon>Bacteria</taxon>
        <taxon>Bacillati</taxon>
        <taxon>Actinomycetota</taxon>
        <taxon>Actinomycetes</taxon>
        <taxon>Micrococcales</taxon>
        <taxon>Microbacteriaceae</taxon>
        <taxon>Salinibacterium</taxon>
    </lineage>
</organism>
<evidence type="ECO:0000313" key="4">
    <source>
        <dbReference type="EMBL" id="PJJ81288.1"/>
    </source>
</evidence>
<reference evidence="4 5" key="1">
    <citation type="submission" date="2017-11" db="EMBL/GenBank/DDBJ databases">
        <title>Genomic Encyclopedia of Archaeal and Bacterial Type Strains, Phase II (KMG-II): From Individual Species to Whole Genera.</title>
        <authorList>
            <person name="Goeker M."/>
        </authorList>
    </citation>
    <scope>NUCLEOTIDE SEQUENCE [LARGE SCALE GENOMIC DNA]</scope>
    <source>
        <strain evidence="4 5">DSM 16400</strain>
    </source>
</reference>
<keyword evidence="5" id="KW-1185">Reference proteome</keyword>
<evidence type="ECO:0000256" key="1">
    <source>
        <dbReference type="ARBA" id="ARBA00022679"/>
    </source>
</evidence>
<dbReference type="PANTHER" id="PTHR43877:SF2">
    <property type="entry name" value="AMINOALKYLPHOSPHONATE N-ACETYLTRANSFERASE-RELATED"/>
    <property type="match status" value="1"/>
</dbReference>
<proteinExistence type="predicted"/>
<accession>A0A2M9D6M5</accession>
<gene>
    <name evidence="4" type="ORF">CLV85_0459</name>
</gene>
<dbReference type="Proteomes" id="UP000231742">
    <property type="component" value="Unassembled WGS sequence"/>
</dbReference>